<organism evidence="2 3">
    <name type="scientific">Botrimarina mediterranea</name>
    <dbReference type="NCBI Taxonomy" id="2528022"/>
    <lineage>
        <taxon>Bacteria</taxon>
        <taxon>Pseudomonadati</taxon>
        <taxon>Planctomycetota</taxon>
        <taxon>Planctomycetia</taxon>
        <taxon>Pirellulales</taxon>
        <taxon>Lacipirellulaceae</taxon>
        <taxon>Botrimarina</taxon>
    </lineage>
</organism>
<evidence type="ECO:0000313" key="3">
    <source>
        <dbReference type="Proteomes" id="UP000316426"/>
    </source>
</evidence>
<name>A0A518K981_9BACT</name>
<evidence type="ECO:0000256" key="1">
    <source>
        <dbReference type="SAM" id="SignalP"/>
    </source>
</evidence>
<feature type="signal peptide" evidence="1">
    <location>
        <begin position="1"/>
        <end position="29"/>
    </location>
</feature>
<dbReference type="Proteomes" id="UP000316426">
    <property type="component" value="Chromosome"/>
</dbReference>
<sequence precursor="true">MSTPSSPLGWRPRLFMAAALSLFVAEAQAFDVFWTAGNSSWMGDNNWDTLAVPDEFYEDVAIINNGGVATLNTTAPDAAGLVLGQSAGESGSLVIQPGGSLNLIEKVAAPALVPPVGVANIGLDGRGTLRVQSGGAFSTTSLDVNAGSTVEIGGGAGVASVVSTDSMYLNGFTITHGPGHVFSADGFIDFEGSSQYIVDLQADTHTTLTTPGGINNLQGLLSIQTSAGYTPTAGDSWTILDGGAITGAGFVVDTALSPVPAGHAYRTRVSDGGNGKVLELSYDRYASLEVNTNTGAVTMMNASGTPIDIIGYSVLSDSGGLNPAGWTSMTEQSVAGWEETAPSPQSLSELNSQGSLALTGTAIQLGNVYVSPQEFGAAPNEVTFEYAVDGATTAVQGLVEYTGTAAANNLLLTVDPVTGDAQLQNGSRFTIDLVGYSILSDFGSLDGDNWTSLESQAVGDWDEAAPAANASFALSELVPDGVATLFPGQAFSLGQMFSLDGVRDLELEFLLMVDGVEEVRTGVVEYGPIPEIVSVPGDYNNDGVVNAADYTVWRDNLGPGSLPNEGGISPGVVDQADYDFWASRYGATAATSTSSAEAVPEPTGLVLLLAGALGRATGQRRR</sequence>
<dbReference type="AlphaFoldDB" id="A0A518K981"/>
<dbReference type="RefSeq" id="WP_145112690.1">
    <property type="nucleotide sequence ID" value="NZ_CP036349.1"/>
</dbReference>
<evidence type="ECO:0008006" key="4">
    <source>
        <dbReference type="Google" id="ProtNLM"/>
    </source>
</evidence>
<evidence type="ECO:0000313" key="2">
    <source>
        <dbReference type="EMBL" id="QDV74351.1"/>
    </source>
</evidence>
<proteinExistence type="predicted"/>
<dbReference type="EMBL" id="CP036349">
    <property type="protein sequence ID" value="QDV74351.1"/>
    <property type="molecule type" value="Genomic_DNA"/>
</dbReference>
<dbReference type="KEGG" id="bmei:Spa11_25540"/>
<feature type="chain" id="PRO_5021880355" description="PEP-CTERM protein-sorting domain-containing protein" evidence="1">
    <location>
        <begin position="30"/>
        <end position="622"/>
    </location>
</feature>
<protein>
    <recommendedName>
        <fullName evidence="4">PEP-CTERM protein-sorting domain-containing protein</fullName>
    </recommendedName>
</protein>
<keyword evidence="3" id="KW-1185">Reference proteome</keyword>
<accession>A0A518K981</accession>
<gene>
    <name evidence="2" type="ORF">Spa11_25540</name>
</gene>
<keyword evidence="1" id="KW-0732">Signal</keyword>
<reference evidence="2 3" key="1">
    <citation type="submission" date="2019-02" db="EMBL/GenBank/DDBJ databases">
        <title>Deep-cultivation of Planctomycetes and their phenomic and genomic characterization uncovers novel biology.</title>
        <authorList>
            <person name="Wiegand S."/>
            <person name="Jogler M."/>
            <person name="Boedeker C."/>
            <person name="Pinto D."/>
            <person name="Vollmers J."/>
            <person name="Rivas-Marin E."/>
            <person name="Kohn T."/>
            <person name="Peeters S.H."/>
            <person name="Heuer A."/>
            <person name="Rast P."/>
            <person name="Oberbeckmann S."/>
            <person name="Bunk B."/>
            <person name="Jeske O."/>
            <person name="Meyerdierks A."/>
            <person name="Storesund J.E."/>
            <person name="Kallscheuer N."/>
            <person name="Luecker S."/>
            <person name="Lage O.M."/>
            <person name="Pohl T."/>
            <person name="Merkel B.J."/>
            <person name="Hornburger P."/>
            <person name="Mueller R.-W."/>
            <person name="Bruemmer F."/>
            <person name="Labrenz M."/>
            <person name="Spormann A.M."/>
            <person name="Op den Camp H."/>
            <person name="Overmann J."/>
            <person name="Amann R."/>
            <person name="Jetten M.S.M."/>
            <person name="Mascher T."/>
            <person name="Medema M.H."/>
            <person name="Devos D.P."/>
            <person name="Kaster A.-K."/>
            <person name="Ovreas L."/>
            <person name="Rohde M."/>
            <person name="Galperin M.Y."/>
            <person name="Jogler C."/>
        </authorList>
    </citation>
    <scope>NUCLEOTIDE SEQUENCE [LARGE SCALE GENOMIC DNA]</scope>
    <source>
        <strain evidence="2 3">Spa11</strain>
    </source>
</reference>